<proteinExistence type="predicted"/>
<organism evidence="1 2">
    <name type="scientific">Tuber aestivum</name>
    <name type="common">summer truffle</name>
    <dbReference type="NCBI Taxonomy" id="59557"/>
    <lineage>
        <taxon>Eukaryota</taxon>
        <taxon>Fungi</taxon>
        <taxon>Dikarya</taxon>
        <taxon>Ascomycota</taxon>
        <taxon>Pezizomycotina</taxon>
        <taxon>Pezizomycetes</taxon>
        <taxon>Pezizales</taxon>
        <taxon>Tuberaceae</taxon>
        <taxon>Tuber</taxon>
    </lineage>
</organism>
<sequence>MCIRPMDFISTPPPSSVHGLTLTPEYQRCSTIRTVRVWPSARAQIEVVRERDSPKPTKIEGFLYGKDTLERTLIPFVLAPQRPMNGLGKPQSATVFFLHHGRKYQVRYLRTRQGLSCWLLSLPCTKASYLVLLL</sequence>
<accession>A0A292Q3C8</accession>
<dbReference type="Proteomes" id="UP001412239">
    <property type="component" value="Unassembled WGS sequence"/>
</dbReference>
<keyword evidence="2" id="KW-1185">Reference proteome</keyword>
<reference evidence="1" key="1">
    <citation type="submission" date="2015-10" db="EMBL/GenBank/DDBJ databases">
        <authorList>
            <person name="Regsiter A."/>
            <person name="william w."/>
        </authorList>
    </citation>
    <scope>NUCLEOTIDE SEQUENCE</scope>
    <source>
        <strain evidence="1">Montdore</strain>
    </source>
</reference>
<dbReference type="AlphaFoldDB" id="A0A292Q3C8"/>
<protein>
    <submittedName>
        <fullName evidence="1">Uncharacterized protein</fullName>
    </submittedName>
</protein>
<gene>
    <name evidence="1" type="ORF">GSTUAT00002618001</name>
</gene>
<evidence type="ECO:0000313" key="1">
    <source>
        <dbReference type="EMBL" id="CUS13378.1"/>
    </source>
</evidence>
<dbReference type="EMBL" id="LN890974">
    <property type="protein sequence ID" value="CUS13378.1"/>
    <property type="molecule type" value="Genomic_DNA"/>
</dbReference>
<name>A0A292Q3C8_9PEZI</name>
<evidence type="ECO:0000313" key="2">
    <source>
        <dbReference type="Proteomes" id="UP001412239"/>
    </source>
</evidence>